<dbReference type="SUPFAM" id="SSF54106">
    <property type="entry name" value="LysM domain"/>
    <property type="match status" value="1"/>
</dbReference>
<accession>A0ABQ4K795</accession>
<evidence type="ECO:0000256" key="2">
    <source>
        <dbReference type="SAM" id="Phobius"/>
    </source>
</evidence>
<dbReference type="Proteomes" id="UP000680279">
    <property type="component" value="Unassembled WGS sequence"/>
</dbReference>
<feature type="domain" description="LysM" evidence="3">
    <location>
        <begin position="197"/>
        <end position="243"/>
    </location>
</feature>
<feature type="region of interest" description="Disordered" evidence="1">
    <location>
        <begin position="87"/>
        <end position="198"/>
    </location>
</feature>
<sequence length="246" mass="28028">MELNQKGRQWRTADTEKEKMDDKEVLPSRAEYHGNKSNPKKRRPGKKKRMKVSIPLVLLLILLMLPIIILSIINNGDRSKANLVSSSGEEVSFETEDSVTEADSQTEGQKEKNVEESSVEQESKSEKKEDKSDKKEKESEKKEDKSENKEKKSEMKDNNNKDQEKKEEAVKTQETQAANENSEMEKQAEQGNEEKVTYHTVQQGENLFRIALKYYSSQEGVEKIRQANGLAGNEISVGQTLKIPLP</sequence>
<comment type="caution">
    <text evidence="4">The sequence shown here is derived from an EMBL/GenBank/DDBJ whole genome shotgun (WGS) entry which is preliminary data.</text>
</comment>
<keyword evidence="5" id="KW-1185">Reference proteome</keyword>
<dbReference type="SMART" id="SM00257">
    <property type="entry name" value="LysM"/>
    <property type="match status" value="1"/>
</dbReference>
<reference evidence="4 5" key="1">
    <citation type="submission" date="2021-03" db="EMBL/GenBank/DDBJ databases">
        <title>Antimicrobial resistance genes in bacteria isolated from Japanese honey, and their potential for conferring macrolide and lincosamide resistance in the American foulbrood pathogen Paenibacillus larvae.</title>
        <authorList>
            <person name="Okamoto M."/>
            <person name="Kumagai M."/>
            <person name="Kanamori H."/>
            <person name="Takamatsu D."/>
        </authorList>
    </citation>
    <scope>NUCLEOTIDE SEQUENCE [LARGE SCALE GENOMIC DNA]</scope>
    <source>
        <strain evidence="4 5">J1TS3</strain>
    </source>
</reference>
<dbReference type="Pfam" id="PF01476">
    <property type="entry name" value="LysM"/>
    <property type="match status" value="1"/>
</dbReference>
<evidence type="ECO:0000256" key="1">
    <source>
        <dbReference type="SAM" id="MobiDB-lite"/>
    </source>
</evidence>
<evidence type="ECO:0000259" key="3">
    <source>
        <dbReference type="PROSITE" id="PS51782"/>
    </source>
</evidence>
<dbReference type="Gene3D" id="3.10.350.10">
    <property type="entry name" value="LysM domain"/>
    <property type="match status" value="1"/>
</dbReference>
<keyword evidence="2" id="KW-1133">Transmembrane helix</keyword>
<feature type="compositionally biased region" description="Basic residues" evidence="1">
    <location>
        <begin position="38"/>
        <end position="49"/>
    </location>
</feature>
<dbReference type="CDD" id="cd00118">
    <property type="entry name" value="LysM"/>
    <property type="match status" value="1"/>
</dbReference>
<feature type="transmembrane region" description="Helical" evidence="2">
    <location>
        <begin position="52"/>
        <end position="73"/>
    </location>
</feature>
<dbReference type="PROSITE" id="PS51782">
    <property type="entry name" value="LYSM"/>
    <property type="match status" value="1"/>
</dbReference>
<name>A0ABQ4K795_9BACI</name>
<evidence type="ECO:0000313" key="4">
    <source>
        <dbReference type="EMBL" id="GIN21018.1"/>
    </source>
</evidence>
<evidence type="ECO:0000313" key="5">
    <source>
        <dbReference type="Proteomes" id="UP000680279"/>
    </source>
</evidence>
<feature type="compositionally biased region" description="Basic and acidic residues" evidence="1">
    <location>
        <begin position="183"/>
        <end position="197"/>
    </location>
</feature>
<dbReference type="InterPro" id="IPR018392">
    <property type="entry name" value="LysM"/>
</dbReference>
<proteinExistence type="predicted"/>
<organism evidence="4 5">
    <name type="scientific">Siminovitchia fordii</name>
    <dbReference type="NCBI Taxonomy" id="254759"/>
    <lineage>
        <taxon>Bacteria</taxon>
        <taxon>Bacillati</taxon>
        <taxon>Bacillota</taxon>
        <taxon>Bacilli</taxon>
        <taxon>Bacillales</taxon>
        <taxon>Bacillaceae</taxon>
        <taxon>Siminovitchia</taxon>
    </lineage>
</organism>
<feature type="compositionally biased region" description="Polar residues" evidence="1">
    <location>
        <begin position="172"/>
        <end position="181"/>
    </location>
</feature>
<dbReference type="RefSeq" id="WP_212962959.1">
    <property type="nucleotide sequence ID" value="NZ_BOQT01000007.1"/>
</dbReference>
<feature type="compositionally biased region" description="Acidic residues" evidence="1">
    <location>
        <begin position="91"/>
        <end position="100"/>
    </location>
</feature>
<feature type="compositionally biased region" description="Basic and acidic residues" evidence="1">
    <location>
        <begin position="11"/>
        <end position="34"/>
    </location>
</feature>
<gene>
    <name evidence="4" type="ORF">J1TS3_21520</name>
</gene>
<dbReference type="EMBL" id="BOQT01000007">
    <property type="protein sequence ID" value="GIN21018.1"/>
    <property type="molecule type" value="Genomic_DNA"/>
</dbReference>
<feature type="compositionally biased region" description="Basic and acidic residues" evidence="1">
    <location>
        <begin position="108"/>
        <end position="171"/>
    </location>
</feature>
<feature type="region of interest" description="Disordered" evidence="1">
    <location>
        <begin position="1"/>
        <end position="49"/>
    </location>
</feature>
<keyword evidence="2" id="KW-0472">Membrane</keyword>
<keyword evidence="2" id="KW-0812">Transmembrane</keyword>
<dbReference type="InterPro" id="IPR036779">
    <property type="entry name" value="LysM_dom_sf"/>
</dbReference>
<protein>
    <recommendedName>
        <fullName evidence="3">LysM domain-containing protein</fullName>
    </recommendedName>
</protein>